<evidence type="ECO:0000313" key="3">
    <source>
        <dbReference type="Proteomes" id="UP000190648"/>
    </source>
</evidence>
<organism evidence="2 3">
    <name type="scientific">Patagioenas fasciata monilis</name>
    <dbReference type="NCBI Taxonomy" id="372326"/>
    <lineage>
        <taxon>Eukaryota</taxon>
        <taxon>Metazoa</taxon>
        <taxon>Chordata</taxon>
        <taxon>Craniata</taxon>
        <taxon>Vertebrata</taxon>
        <taxon>Euteleostomi</taxon>
        <taxon>Archelosauria</taxon>
        <taxon>Archosauria</taxon>
        <taxon>Dinosauria</taxon>
        <taxon>Saurischia</taxon>
        <taxon>Theropoda</taxon>
        <taxon>Coelurosauria</taxon>
        <taxon>Aves</taxon>
        <taxon>Neognathae</taxon>
        <taxon>Neoaves</taxon>
        <taxon>Columbimorphae</taxon>
        <taxon>Columbiformes</taxon>
        <taxon>Columbidae</taxon>
        <taxon>Patagioenas</taxon>
    </lineage>
</organism>
<dbReference type="EMBL" id="LSYS01001520">
    <property type="protein sequence ID" value="OPJ88563.1"/>
    <property type="molecule type" value="Genomic_DNA"/>
</dbReference>
<evidence type="ECO:0000313" key="2">
    <source>
        <dbReference type="EMBL" id="OPJ88563.1"/>
    </source>
</evidence>
<sequence length="200" mass="21728">MLLGRRAEGGHTRGEETEAQKCFGATKVPESLKNPACVQHVQPLSSITGGQQERKHKMNQEGDITVKNNCACEMPSIVSPALVWTAFIWLDELHPPAQALTEFSMFRATKSVITGTSWGKKRTGSASRPRYRSVCSPGSPQPPHGHPEWTRPQSSAVTAYPALSLSPLPIPGLIRGQPTCGCLCVCKSWVQTNAILRGQK</sequence>
<dbReference type="AlphaFoldDB" id="A0A1V4KVP5"/>
<evidence type="ECO:0000256" key="1">
    <source>
        <dbReference type="SAM" id="MobiDB-lite"/>
    </source>
</evidence>
<accession>A0A1V4KVP5</accession>
<name>A0A1V4KVP5_PATFA</name>
<gene>
    <name evidence="2" type="ORF">AV530_003084</name>
</gene>
<reference evidence="2 3" key="1">
    <citation type="submission" date="2016-02" db="EMBL/GenBank/DDBJ databases">
        <title>Band-tailed pigeon sequencing and assembly.</title>
        <authorList>
            <person name="Soares A.E."/>
            <person name="Novak B.J."/>
            <person name="Rice E.S."/>
            <person name="O'Connell B."/>
            <person name="Chang D."/>
            <person name="Weber S."/>
            <person name="Shapiro B."/>
        </authorList>
    </citation>
    <scope>NUCLEOTIDE SEQUENCE [LARGE SCALE GENOMIC DNA]</scope>
    <source>
        <strain evidence="2">BTP2013</strain>
        <tissue evidence="2">Blood</tissue>
    </source>
</reference>
<feature type="region of interest" description="Disordered" evidence="1">
    <location>
        <begin position="117"/>
        <end position="153"/>
    </location>
</feature>
<comment type="caution">
    <text evidence="2">The sequence shown here is derived from an EMBL/GenBank/DDBJ whole genome shotgun (WGS) entry which is preliminary data.</text>
</comment>
<protein>
    <submittedName>
        <fullName evidence="2">Uncharacterized protein</fullName>
    </submittedName>
</protein>
<dbReference type="Proteomes" id="UP000190648">
    <property type="component" value="Unassembled WGS sequence"/>
</dbReference>
<proteinExistence type="predicted"/>
<keyword evidence="3" id="KW-1185">Reference proteome</keyword>